<evidence type="ECO:0000256" key="2">
    <source>
        <dbReference type="SAM" id="MobiDB-lite"/>
    </source>
</evidence>
<reference evidence="4" key="1">
    <citation type="submission" date="2023-02" db="EMBL/GenBank/DDBJ databases">
        <authorList>
            <person name="Palmer J.M."/>
        </authorList>
    </citation>
    <scope>NUCLEOTIDE SEQUENCE</scope>
    <source>
        <strain evidence="4">FW57</strain>
    </source>
</reference>
<name>A0AAD4HY61_9PEZI</name>
<dbReference type="InterPro" id="IPR051608">
    <property type="entry name" value="RQC_Subunit_NEMF"/>
</dbReference>
<evidence type="ECO:0000313" key="4">
    <source>
        <dbReference type="EMBL" id="KAG7291784.1"/>
    </source>
</evidence>
<keyword evidence="5" id="KW-1185">Reference proteome</keyword>
<dbReference type="GO" id="GO:1990112">
    <property type="term" value="C:RQC complex"/>
    <property type="evidence" value="ECO:0007669"/>
    <property type="project" value="TreeGrafter"/>
</dbReference>
<feature type="coiled-coil region" evidence="1">
    <location>
        <begin position="54"/>
        <end position="92"/>
    </location>
</feature>
<dbReference type="GO" id="GO:0000049">
    <property type="term" value="F:tRNA binding"/>
    <property type="evidence" value="ECO:0007669"/>
    <property type="project" value="TreeGrafter"/>
</dbReference>
<dbReference type="GO" id="GO:0043023">
    <property type="term" value="F:ribosomal large subunit binding"/>
    <property type="evidence" value="ECO:0007669"/>
    <property type="project" value="TreeGrafter"/>
</dbReference>
<gene>
    <name evidence="4" type="ORF">NEMBOFW57_001804</name>
</gene>
<proteinExistence type="predicted"/>
<dbReference type="PANTHER" id="PTHR15239">
    <property type="entry name" value="NUCLEAR EXPORT MEDIATOR FACTOR NEMF"/>
    <property type="match status" value="1"/>
</dbReference>
<keyword evidence="1" id="KW-0175">Coiled coil</keyword>
<evidence type="ECO:0000313" key="5">
    <source>
        <dbReference type="Proteomes" id="UP001197093"/>
    </source>
</evidence>
<feature type="domain" description="NFACT protein C-terminal" evidence="3">
    <location>
        <begin position="104"/>
        <end position="169"/>
    </location>
</feature>
<dbReference type="GO" id="GO:1990116">
    <property type="term" value="P:ribosome-associated ubiquitin-dependent protein catabolic process"/>
    <property type="evidence" value="ECO:0007669"/>
    <property type="project" value="TreeGrafter"/>
</dbReference>
<evidence type="ECO:0000256" key="1">
    <source>
        <dbReference type="SAM" id="Coils"/>
    </source>
</evidence>
<comment type="caution">
    <text evidence="4">The sequence shown here is derived from an EMBL/GenBank/DDBJ whole genome shotgun (WGS) entry which is preliminary data.</text>
</comment>
<dbReference type="AlphaFoldDB" id="A0AAD4HY61"/>
<organism evidence="4 5">
    <name type="scientific">Staphylotrichum longicolle</name>
    <dbReference type="NCBI Taxonomy" id="669026"/>
    <lineage>
        <taxon>Eukaryota</taxon>
        <taxon>Fungi</taxon>
        <taxon>Dikarya</taxon>
        <taxon>Ascomycota</taxon>
        <taxon>Pezizomycotina</taxon>
        <taxon>Sordariomycetes</taxon>
        <taxon>Sordariomycetidae</taxon>
        <taxon>Sordariales</taxon>
        <taxon>Chaetomiaceae</taxon>
        <taxon>Staphylotrichum</taxon>
    </lineage>
</organism>
<sequence>MRQTPNPAKRGQRGKAKKIANKYKHQDEEDRALMEEILGVAAARQKAEAEAAAKAQREADAAAALERRRQAQERAKKQIAEHEEVRRLMLEEGVDLLDDAEAMELGPLDALVGTPLPGDEILEAIPICAPWNALGKVKYKAKLQPGQMKKGKAVKEIVERWKLAAGKKGVVDDKQEGCGPGRWR</sequence>
<dbReference type="Pfam" id="PF11923">
    <property type="entry name" value="NFACT-C"/>
    <property type="match status" value="1"/>
</dbReference>
<feature type="compositionally biased region" description="Basic residues" evidence="2">
    <location>
        <begin position="10"/>
        <end position="23"/>
    </location>
</feature>
<protein>
    <recommendedName>
        <fullName evidence="3">NFACT protein C-terminal domain-containing protein</fullName>
    </recommendedName>
</protein>
<dbReference type="InterPro" id="IPR021846">
    <property type="entry name" value="NFACT-C"/>
</dbReference>
<evidence type="ECO:0000259" key="3">
    <source>
        <dbReference type="Pfam" id="PF11923"/>
    </source>
</evidence>
<feature type="region of interest" description="Disordered" evidence="2">
    <location>
        <begin position="1"/>
        <end position="27"/>
    </location>
</feature>
<accession>A0AAD4HY61</accession>
<dbReference type="EMBL" id="JAHCVI010000001">
    <property type="protein sequence ID" value="KAG7291784.1"/>
    <property type="molecule type" value="Genomic_DNA"/>
</dbReference>
<dbReference type="GO" id="GO:0072344">
    <property type="term" value="P:rescue of stalled ribosome"/>
    <property type="evidence" value="ECO:0007669"/>
    <property type="project" value="TreeGrafter"/>
</dbReference>
<dbReference type="PANTHER" id="PTHR15239:SF6">
    <property type="entry name" value="RIBOSOME QUALITY CONTROL COMPLEX SUBUNIT NEMF"/>
    <property type="match status" value="1"/>
</dbReference>
<dbReference type="Proteomes" id="UP001197093">
    <property type="component" value="Unassembled WGS sequence"/>
</dbReference>